<organism evidence="3 4">
    <name type="scientific">Hibiscus trionum</name>
    <name type="common">Flower of an hour</name>
    <dbReference type="NCBI Taxonomy" id="183268"/>
    <lineage>
        <taxon>Eukaryota</taxon>
        <taxon>Viridiplantae</taxon>
        <taxon>Streptophyta</taxon>
        <taxon>Embryophyta</taxon>
        <taxon>Tracheophyta</taxon>
        <taxon>Spermatophyta</taxon>
        <taxon>Magnoliopsida</taxon>
        <taxon>eudicotyledons</taxon>
        <taxon>Gunneridae</taxon>
        <taxon>Pentapetalae</taxon>
        <taxon>rosids</taxon>
        <taxon>malvids</taxon>
        <taxon>Malvales</taxon>
        <taxon>Malvaceae</taxon>
        <taxon>Malvoideae</taxon>
        <taxon>Hibiscus</taxon>
    </lineage>
</organism>
<gene>
    <name evidence="3" type="ORF">HRI_003636400</name>
</gene>
<keyword evidence="1" id="KW-0808">Transferase</keyword>
<accession>A0A9W7IR75</accession>
<evidence type="ECO:0000313" key="3">
    <source>
        <dbReference type="EMBL" id="GMI99671.1"/>
    </source>
</evidence>
<dbReference type="OrthoDB" id="1862401at2759"/>
<dbReference type="EMBL" id="BSYR01000035">
    <property type="protein sequence ID" value="GMI99671.1"/>
    <property type="molecule type" value="Genomic_DNA"/>
</dbReference>
<reference evidence="3" key="1">
    <citation type="submission" date="2023-05" db="EMBL/GenBank/DDBJ databases">
        <title>Genome and transcriptome analyses reveal genes involved in the formation of fine ridges on petal epidermal cells in Hibiscus trionum.</title>
        <authorList>
            <person name="Koshimizu S."/>
            <person name="Masuda S."/>
            <person name="Ishii T."/>
            <person name="Shirasu K."/>
            <person name="Hoshino A."/>
            <person name="Arita M."/>
        </authorList>
    </citation>
    <scope>NUCLEOTIDE SEQUENCE</scope>
    <source>
        <strain evidence="3">Hamamatsu line</strain>
    </source>
</reference>
<dbReference type="InterPro" id="IPR051504">
    <property type="entry name" value="Plant_metabolite_acyltrans"/>
</dbReference>
<proteinExistence type="predicted"/>
<dbReference type="Proteomes" id="UP001165190">
    <property type="component" value="Unassembled WGS sequence"/>
</dbReference>
<evidence type="ECO:0000256" key="2">
    <source>
        <dbReference type="ARBA" id="ARBA00023315"/>
    </source>
</evidence>
<dbReference type="AlphaFoldDB" id="A0A9W7IR75"/>
<dbReference type="Gene3D" id="3.30.559.10">
    <property type="entry name" value="Chloramphenicol acetyltransferase-like domain"/>
    <property type="match status" value="2"/>
</dbReference>
<comment type="caution">
    <text evidence="3">The sequence shown here is derived from an EMBL/GenBank/DDBJ whole genome shotgun (WGS) entry which is preliminary data.</text>
</comment>
<dbReference type="Pfam" id="PF02458">
    <property type="entry name" value="Transferase"/>
    <property type="match status" value="1"/>
</dbReference>
<protein>
    <submittedName>
        <fullName evidence="3">Uncharacterized protein</fullName>
    </submittedName>
</protein>
<keyword evidence="4" id="KW-1185">Reference proteome</keyword>
<keyword evidence="2" id="KW-0012">Acyltransferase</keyword>
<sequence>MAAPSYTVDIVDSSNVSAPAGSVPTTSLPLSYLDLSLIPIAPMQCLFFYEFPHPTSHFMQTKLPILKHSLSLTLQYFFPLAAKLMCPPPPLEPYILYSDGSDSVPLVVAESTADVDRLVANYPRDIKLLHPFVPELPPSTMSSDGVLVLPIMAVKVTVFPNVGVCIGLAFNHVAADGSAFMHFVRCWSSLCKSNGDSTFLDDTSRRPFHNRDAFEDPNGCKEEALKSYRRWRENLGPTPTKEISSADRVCATFVLTLAQIAKLKQWLATQCKQLWISTFVATFSVMWRCLVKSEENVHAGVDTLRYILFMADCRIRTGFPLPVTYFGNCTAPCIVKARKGELMGANGILTAAEAIANKVKEMGSAALEEAQKGMSAMVEIVRSCHHIAGISWSPKFRAYDMDFGWGRPMKIEFVHVNACGCFSFIESRDEPGGIEVSLVLTKNRMDAFISNLAESLKPV</sequence>
<evidence type="ECO:0000313" key="4">
    <source>
        <dbReference type="Proteomes" id="UP001165190"/>
    </source>
</evidence>
<dbReference type="GO" id="GO:0016747">
    <property type="term" value="F:acyltransferase activity, transferring groups other than amino-acyl groups"/>
    <property type="evidence" value="ECO:0007669"/>
    <property type="project" value="UniProtKB-ARBA"/>
</dbReference>
<evidence type="ECO:0000256" key="1">
    <source>
        <dbReference type="ARBA" id="ARBA00022679"/>
    </source>
</evidence>
<dbReference type="PANTHER" id="PTHR31625">
    <property type="match status" value="1"/>
</dbReference>
<dbReference type="InterPro" id="IPR023213">
    <property type="entry name" value="CAT-like_dom_sf"/>
</dbReference>
<name>A0A9W7IR75_HIBTR</name>